<keyword evidence="2" id="KW-1185">Reference proteome</keyword>
<dbReference type="RefSeq" id="WP_078000802.1">
    <property type="nucleotide sequence ID" value="NZ_MRUL01000001.1"/>
</dbReference>
<dbReference type="AlphaFoldDB" id="A0A1S8YSP9"/>
<dbReference type="Gene3D" id="3.40.720.10">
    <property type="entry name" value="Alkaline Phosphatase, subunit A"/>
    <property type="match status" value="1"/>
</dbReference>
<comment type="caution">
    <text evidence="1">The sequence shown here is derived from an EMBL/GenBank/DDBJ whole genome shotgun (WGS) entry which is preliminary data.</text>
</comment>
<dbReference type="EMBL" id="MRUL01000001">
    <property type="protein sequence ID" value="OON41777.1"/>
    <property type="molecule type" value="Genomic_DNA"/>
</dbReference>
<evidence type="ECO:0000313" key="2">
    <source>
        <dbReference type="Proteomes" id="UP000190667"/>
    </source>
</evidence>
<gene>
    <name evidence="1" type="ORF">BTJ39_01035</name>
</gene>
<sequence length="135" mass="14384">MEGDRLRNAVSIALTREDAAGIGFWGDCAGDVVFAYNTGFVWGVSRGGEDICPVEVPGANHGPQKPTAQTAMASNYGALLAFGAGIRQGYYRNRQQLGPYKMVDPAATIAHLLGLDHSSLDGRVMHDLLDNPHDA</sequence>
<dbReference type="SUPFAM" id="SSF53649">
    <property type="entry name" value="Alkaline phosphatase-like"/>
    <property type="match status" value="1"/>
</dbReference>
<organism evidence="1 2">
    <name type="scientific">Izhakiella australiensis</name>
    <dbReference type="NCBI Taxonomy" id="1926881"/>
    <lineage>
        <taxon>Bacteria</taxon>
        <taxon>Pseudomonadati</taxon>
        <taxon>Pseudomonadota</taxon>
        <taxon>Gammaproteobacteria</taxon>
        <taxon>Enterobacterales</taxon>
        <taxon>Erwiniaceae</taxon>
        <taxon>Izhakiella</taxon>
    </lineage>
</organism>
<proteinExistence type="predicted"/>
<reference evidence="1 2" key="1">
    <citation type="submission" date="2016-12" db="EMBL/GenBank/DDBJ databases">
        <title>Izhakiella australiana sp. nov. of genus Izhakiella isolated from Australian desert.</title>
        <authorList>
            <person name="Ji M."/>
        </authorList>
    </citation>
    <scope>NUCLEOTIDE SEQUENCE [LARGE SCALE GENOMIC DNA]</scope>
    <source>
        <strain evidence="1 2">D4N98</strain>
    </source>
</reference>
<dbReference type="InterPro" id="IPR017850">
    <property type="entry name" value="Alkaline_phosphatase_core_sf"/>
</dbReference>
<evidence type="ECO:0000313" key="1">
    <source>
        <dbReference type="EMBL" id="OON41777.1"/>
    </source>
</evidence>
<accession>A0A1S8YSP9</accession>
<dbReference type="Proteomes" id="UP000190667">
    <property type="component" value="Unassembled WGS sequence"/>
</dbReference>
<protein>
    <submittedName>
        <fullName evidence="1">Uncharacterized protein</fullName>
    </submittedName>
</protein>
<name>A0A1S8YSP9_9GAMM</name>
<dbReference type="OrthoDB" id="9779418at2"/>